<evidence type="ECO:0000256" key="2">
    <source>
        <dbReference type="ARBA" id="ARBA00023134"/>
    </source>
</evidence>
<keyword evidence="6" id="KW-1185">Reference proteome</keyword>
<feature type="compositionally biased region" description="Polar residues" evidence="3">
    <location>
        <begin position="169"/>
        <end position="184"/>
    </location>
</feature>
<name>A0AAN8A6R2_9SACH</name>
<dbReference type="GO" id="GO:0003924">
    <property type="term" value="F:GTPase activity"/>
    <property type="evidence" value="ECO:0007669"/>
    <property type="project" value="InterPro"/>
</dbReference>
<dbReference type="InterPro" id="IPR050100">
    <property type="entry name" value="TRAFAC_GTPase_members"/>
</dbReference>
<evidence type="ECO:0000313" key="5">
    <source>
        <dbReference type="EMBL" id="KAK5774101.1"/>
    </source>
</evidence>
<feature type="domain" description="Tr-type G" evidence="4">
    <location>
        <begin position="357"/>
        <end position="570"/>
    </location>
</feature>
<accession>A0AAN8A6R2</accession>
<dbReference type="AlphaFoldDB" id="A0AAN8A6R2"/>
<comment type="caution">
    <text evidence="5">The sequence shown here is derived from an EMBL/GenBank/DDBJ whole genome shotgun (WGS) entry which is preliminary data.</text>
</comment>
<dbReference type="Gene3D" id="3.40.50.300">
    <property type="entry name" value="P-loop containing nucleotide triphosphate hydrolases"/>
    <property type="match status" value="1"/>
</dbReference>
<keyword evidence="1" id="KW-0547">Nucleotide-binding</keyword>
<keyword evidence="2" id="KW-0342">GTP-binding</keyword>
<evidence type="ECO:0000256" key="3">
    <source>
        <dbReference type="SAM" id="MobiDB-lite"/>
    </source>
</evidence>
<feature type="region of interest" description="Disordered" evidence="3">
    <location>
        <begin position="161"/>
        <end position="203"/>
    </location>
</feature>
<evidence type="ECO:0000256" key="1">
    <source>
        <dbReference type="ARBA" id="ARBA00022741"/>
    </source>
</evidence>
<sequence length="797" mass="91059">MNVDDMNNSNPPPMSKLEQLARKRAQQRQQQQQNINQVNNLTAIEKKLSLKDKLVALKEKKLETTQQSITKGSTLLQSLKDKKILTNTIGKTDKTNNSTIVIEQRASQPKNEFSLSTRLQKSTVNNILTTTDKNDKFSRITGLKTSNSSLSSKLDHIRKRKQEGKLEKNISSLSNNQIALTDQTNNNENNENNNYDNNNNDSISGNSQSNLLININWSKFDKLTKKYSISADSNLSSTTNKGQFINFIQQKSDVANKNYITMTQAIKRKYTDIFSIFEPLDYVKRQKYRQNFMESSPDDIILEVQSKAFDDMNKKISKLNISKKNNIDDNDTELQLPIKSRTMLDIHQYLLVRPNNLRISILGHHLSGKSTLMGRLLMDFKKVDIETIRKLKNLCNRNKIENKHTYLTWLSDDLSIERSVGYSEILHKHDICIKGYGKFTFFVNPSKQNVNSELITQMFNNDIVIMVIDCSPDGFEKGFNLNGQTIEFSILAKFCGCKHIIVVLNKMDTVDWYQGRYDEIVNELKTFYDTIGFHQEDISWIPISSVTGDGIVNKNTLSDWYQGLSLVETLKKKIKEFSKEDHKSQQSKHNNVLDISNTNVSVGDQRSPEDEFYSLSIKDIDVSKNEITGWIINGCIQAGESIRIYPLSKNFLVDEIKNDTDEKQIGFPSSFVTMKLLSSTSRNEKGLLDNIEIGDFVTSLLSPVTLMNSITIKLEMITILTNLTIGMKLIINRQMYTNTVKILKMNKVNSKSIIVIECELSRQDTIPYFESVNERENLIIIRVSGTNKIIGLAKLIK</sequence>
<dbReference type="Proteomes" id="UP001306508">
    <property type="component" value="Unassembled WGS sequence"/>
</dbReference>
<dbReference type="InterPro" id="IPR027417">
    <property type="entry name" value="P-loop_NTPase"/>
</dbReference>
<dbReference type="Gene3D" id="2.40.30.10">
    <property type="entry name" value="Translation factors"/>
    <property type="match status" value="1"/>
</dbReference>
<evidence type="ECO:0000313" key="6">
    <source>
        <dbReference type="Proteomes" id="UP001306508"/>
    </source>
</evidence>
<dbReference type="EMBL" id="JAWIZZ010000056">
    <property type="protein sequence ID" value="KAK5774101.1"/>
    <property type="molecule type" value="Genomic_DNA"/>
</dbReference>
<dbReference type="InterPro" id="IPR000795">
    <property type="entry name" value="T_Tr_GTP-bd_dom"/>
</dbReference>
<evidence type="ECO:0000259" key="4">
    <source>
        <dbReference type="Pfam" id="PF00009"/>
    </source>
</evidence>
<gene>
    <name evidence="5" type="ORF">RI543_004635</name>
</gene>
<dbReference type="GO" id="GO:0005525">
    <property type="term" value="F:GTP binding"/>
    <property type="evidence" value="ECO:0007669"/>
    <property type="project" value="UniProtKB-KW"/>
</dbReference>
<protein>
    <recommendedName>
        <fullName evidence="4">Tr-type G domain-containing protein</fullName>
    </recommendedName>
</protein>
<reference evidence="6" key="1">
    <citation type="submission" date="2023-07" db="EMBL/GenBank/DDBJ databases">
        <title>A draft genome of Kazachstania heterogenica Y-27499.</title>
        <authorList>
            <person name="Donic C."/>
            <person name="Kralova J.S."/>
            <person name="Fidel L."/>
            <person name="Ben-Dor S."/>
            <person name="Jung S."/>
        </authorList>
    </citation>
    <scope>NUCLEOTIDE SEQUENCE [LARGE SCALE GENOMIC DNA]</scope>
    <source>
        <strain evidence="6">Y27499</strain>
    </source>
</reference>
<feature type="compositionally biased region" description="Low complexity" evidence="3">
    <location>
        <begin position="185"/>
        <end position="203"/>
    </location>
</feature>
<dbReference type="SUPFAM" id="SSF52540">
    <property type="entry name" value="P-loop containing nucleoside triphosphate hydrolases"/>
    <property type="match status" value="1"/>
</dbReference>
<dbReference type="PANTHER" id="PTHR23115">
    <property type="entry name" value="TRANSLATION FACTOR"/>
    <property type="match status" value="1"/>
</dbReference>
<organism evidence="5 6">
    <name type="scientific">Arxiozyma heterogenica</name>
    <dbReference type="NCBI Taxonomy" id="278026"/>
    <lineage>
        <taxon>Eukaryota</taxon>
        <taxon>Fungi</taxon>
        <taxon>Dikarya</taxon>
        <taxon>Ascomycota</taxon>
        <taxon>Saccharomycotina</taxon>
        <taxon>Saccharomycetes</taxon>
        <taxon>Saccharomycetales</taxon>
        <taxon>Saccharomycetaceae</taxon>
        <taxon>Arxiozyma</taxon>
    </lineage>
</organism>
<dbReference type="Pfam" id="PF00009">
    <property type="entry name" value="GTP_EFTU"/>
    <property type="match status" value="1"/>
</dbReference>
<proteinExistence type="predicted"/>